<protein>
    <submittedName>
        <fullName evidence="1">Uncharacterized protein</fullName>
    </submittedName>
</protein>
<dbReference type="AlphaFoldDB" id="A0A524RM25"/>
<evidence type="ECO:0000313" key="1">
    <source>
        <dbReference type="EMBL" id="TGG91205.1"/>
    </source>
</evidence>
<organism evidence="1 2">
    <name type="scientific">Aphanocapsa feldmannii 277cV</name>
    <dbReference type="NCBI Taxonomy" id="2507553"/>
    <lineage>
        <taxon>Bacteria</taxon>
        <taxon>Bacillati</taxon>
        <taxon>Cyanobacteriota</taxon>
        <taxon>Cyanophyceae</taxon>
        <taxon>Oscillatoriophycideae</taxon>
        <taxon>Chroococcales</taxon>
        <taxon>Microcystaceae</taxon>
        <taxon>Aphanocapsa</taxon>
    </lineage>
</organism>
<proteinExistence type="predicted"/>
<evidence type="ECO:0000313" key="2">
    <source>
        <dbReference type="Proteomes" id="UP000317990"/>
    </source>
</evidence>
<dbReference type="Proteomes" id="UP000317990">
    <property type="component" value="Unassembled WGS sequence"/>
</dbReference>
<name>A0A524RM25_9CHRO</name>
<accession>A0A524RM25</accession>
<gene>
    <name evidence="1" type="ORF">ERJ67_08505</name>
</gene>
<sequence length="100" mass="11423">MPKPLVELYGLLAVLLVIVPEWMAAALIDNLDPTKGARLTPRSAAWRHDPELVLAELNLMQLRQLARTLGLPTYAADHRERLTRRLLKRLRKGWGHTQIL</sequence>
<reference evidence="1 2" key="1">
    <citation type="journal article" date="2019" name="mSystems">
        <title>Life at home and on the roam: Genomic adaptions reflect the dual lifestyle of an intracellular, facultative symbiont.</title>
        <authorList>
            <person name="Burgsdorf I."/>
        </authorList>
    </citation>
    <scope>NUCLEOTIDE SEQUENCE [LARGE SCALE GENOMIC DNA]</scope>
    <source>
        <strain evidence="1">277cV</strain>
    </source>
</reference>
<dbReference type="EMBL" id="SRMO01000083">
    <property type="protein sequence ID" value="TGG91205.1"/>
    <property type="molecule type" value="Genomic_DNA"/>
</dbReference>
<comment type="caution">
    <text evidence="1">The sequence shown here is derived from an EMBL/GenBank/DDBJ whole genome shotgun (WGS) entry which is preliminary data.</text>
</comment>